<keyword evidence="3" id="KW-0472">Membrane</keyword>
<name>A0A538S6M9_UNCEI</name>
<reference evidence="5 6" key="1">
    <citation type="journal article" date="2019" name="Nat. Microbiol.">
        <title>Mediterranean grassland soil C-N compound turnover is dependent on rainfall and depth, and is mediated by genomically divergent microorganisms.</title>
        <authorList>
            <person name="Diamond S."/>
            <person name="Andeer P.F."/>
            <person name="Li Z."/>
            <person name="Crits-Christoph A."/>
            <person name="Burstein D."/>
            <person name="Anantharaman K."/>
            <person name="Lane K.R."/>
            <person name="Thomas B.C."/>
            <person name="Pan C."/>
            <person name="Northen T.R."/>
            <person name="Banfield J.F."/>
        </authorList>
    </citation>
    <scope>NUCLEOTIDE SEQUENCE [LARGE SCALE GENOMIC DNA]</scope>
    <source>
        <strain evidence="5">WS_1</strain>
    </source>
</reference>
<gene>
    <name evidence="5" type="ORF">E6K71_11060</name>
</gene>
<dbReference type="Proteomes" id="UP000316292">
    <property type="component" value="Unassembled WGS sequence"/>
</dbReference>
<dbReference type="PANTHER" id="PTHR30576:SF0">
    <property type="entry name" value="UNDECAPRENYL-PHOSPHATE N-ACETYLGALACTOSAMINYL 1-PHOSPHATE TRANSFERASE-RELATED"/>
    <property type="match status" value="1"/>
</dbReference>
<comment type="caution">
    <text evidence="5">The sequence shown here is derived from an EMBL/GenBank/DDBJ whole genome shotgun (WGS) entry which is preliminary data.</text>
</comment>
<evidence type="ECO:0000256" key="1">
    <source>
        <dbReference type="ARBA" id="ARBA00006464"/>
    </source>
</evidence>
<evidence type="ECO:0000259" key="4">
    <source>
        <dbReference type="Pfam" id="PF02397"/>
    </source>
</evidence>
<dbReference type="EMBL" id="VBOR01000131">
    <property type="protein sequence ID" value="TMQ47025.1"/>
    <property type="molecule type" value="Genomic_DNA"/>
</dbReference>
<dbReference type="Pfam" id="PF02397">
    <property type="entry name" value="Bac_transf"/>
    <property type="match status" value="1"/>
</dbReference>
<keyword evidence="5" id="KW-0808">Transferase</keyword>
<feature type="domain" description="Bacterial sugar transferase" evidence="4">
    <location>
        <begin position="124"/>
        <end position="308"/>
    </location>
</feature>
<accession>A0A538S6M9</accession>
<dbReference type="AlphaFoldDB" id="A0A538S6M9"/>
<organism evidence="5 6">
    <name type="scientific">Eiseniibacteriota bacterium</name>
    <dbReference type="NCBI Taxonomy" id="2212470"/>
    <lineage>
        <taxon>Bacteria</taxon>
        <taxon>Candidatus Eiseniibacteriota</taxon>
    </lineage>
</organism>
<dbReference type="PANTHER" id="PTHR30576">
    <property type="entry name" value="COLANIC BIOSYNTHESIS UDP-GLUCOSE LIPID CARRIER TRANSFERASE"/>
    <property type="match status" value="1"/>
</dbReference>
<dbReference type="GO" id="GO:0016780">
    <property type="term" value="F:phosphotransferase activity, for other substituted phosphate groups"/>
    <property type="evidence" value="ECO:0007669"/>
    <property type="project" value="TreeGrafter"/>
</dbReference>
<protein>
    <submittedName>
        <fullName evidence="5">Sugar transferase</fullName>
    </submittedName>
</protein>
<evidence type="ECO:0000313" key="6">
    <source>
        <dbReference type="Proteomes" id="UP000316292"/>
    </source>
</evidence>
<evidence type="ECO:0000256" key="3">
    <source>
        <dbReference type="SAM" id="Phobius"/>
    </source>
</evidence>
<sequence length="336" mass="36899">MTSYVQGLGNGRGAATHPCTPADPVRPEEKVNPTRFAESFVRRTEIDPVKGSSWGGSQFETPAPVPSRGLSEAVVARAPLLESPSDTGDSNRKAQGVLPSRRRLVQIAPSQPRLRSRCETPAPKRILDVTFALVVLTAGLPVLCLIALAIALESRGSVLFSQVRVGFCGRTFRMYKFRSMVCDAERDTGPVWASETDPRVTRVGSILRRTHLDELPQLFNVLRGEMSVVGPRPERPALVERLSRLVPGYDDRWIALPGITGLAQVRHVYDQSTKTVRQKLRYDRCYIRRAGSLALDLKIMAATVALMLGAGPRKPTPVNALPKPRPLARKEALSKP</sequence>
<keyword evidence="3" id="KW-0812">Transmembrane</keyword>
<feature type="region of interest" description="Disordered" evidence="2">
    <location>
        <begin position="1"/>
        <end position="36"/>
    </location>
</feature>
<proteinExistence type="inferred from homology"/>
<evidence type="ECO:0000256" key="2">
    <source>
        <dbReference type="SAM" id="MobiDB-lite"/>
    </source>
</evidence>
<keyword evidence="3" id="KW-1133">Transmembrane helix</keyword>
<feature type="transmembrane region" description="Helical" evidence="3">
    <location>
        <begin position="126"/>
        <end position="152"/>
    </location>
</feature>
<feature type="region of interest" description="Disordered" evidence="2">
    <location>
        <begin position="47"/>
        <end position="66"/>
    </location>
</feature>
<feature type="region of interest" description="Disordered" evidence="2">
    <location>
        <begin position="313"/>
        <end position="336"/>
    </location>
</feature>
<dbReference type="InterPro" id="IPR003362">
    <property type="entry name" value="Bact_transf"/>
</dbReference>
<evidence type="ECO:0000313" key="5">
    <source>
        <dbReference type="EMBL" id="TMQ47025.1"/>
    </source>
</evidence>
<comment type="similarity">
    <text evidence="1">Belongs to the bacterial sugar transferase family.</text>
</comment>